<evidence type="ECO:0000313" key="1">
    <source>
        <dbReference type="EMBL" id="AZL72214.1"/>
    </source>
</evidence>
<protein>
    <submittedName>
        <fullName evidence="1">Uncharacterized protein</fullName>
    </submittedName>
</protein>
<name>A0ABM7CLC2_9PSED</name>
<dbReference type="RefSeq" id="WP_125462525.1">
    <property type="nucleotide sequence ID" value="NZ_CP034337.1"/>
</dbReference>
<dbReference type="Proteomes" id="UP000272622">
    <property type="component" value="Chromosome"/>
</dbReference>
<reference evidence="1 2" key="1">
    <citation type="submission" date="2018-12" db="EMBL/GenBank/DDBJ databases">
        <authorList>
            <person name="Li S."/>
            <person name="Yang R."/>
            <person name="Chen G."/>
            <person name="Zou L."/>
            <person name="Zhang C."/>
            <person name="Chen Y."/>
            <person name="Liu Z."/>
            <person name="Li Y."/>
            <person name="Yan Y."/>
            <person name="Huang M."/>
            <person name="Chen T."/>
        </authorList>
    </citation>
    <scope>NUCLEOTIDE SEQUENCE [LARGE SCALE GENOMIC DNA]</scope>
    <source>
        <strain evidence="1 2">2014</strain>
    </source>
</reference>
<keyword evidence="2" id="KW-1185">Reference proteome</keyword>
<accession>A0ABM7CLC2</accession>
<sequence length="87" mass="10038">MNYAEVLNMKKIVPDPPRFFPYLSISPDLTPEAARAEATSLMACLREVLDMYFDTESEEQRQTLLNTCIYLNQLLYPLIRHETGAQP</sequence>
<organism evidence="1 2">
    <name type="scientific">Pseudomonas oryziphila</name>
    <dbReference type="NCBI Taxonomy" id="2894079"/>
    <lineage>
        <taxon>Bacteria</taxon>
        <taxon>Pseudomonadati</taxon>
        <taxon>Pseudomonadota</taxon>
        <taxon>Gammaproteobacteria</taxon>
        <taxon>Pseudomonadales</taxon>
        <taxon>Pseudomonadaceae</taxon>
        <taxon>Pseudomonas</taxon>
    </lineage>
</organism>
<gene>
    <name evidence="1" type="ORF">EI693_03515</name>
</gene>
<proteinExistence type="predicted"/>
<dbReference type="EMBL" id="CP034337">
    <property type="protein sequence ID" value="AZL72214.1"/>
    <property type="molecule type" value="Genomic_DNA"/>
</dbReference>
<evidence type="ECO:0000313" key="2">
    <source>
        <dbReference type="Proteomes" id="UP000272622"/>
    </source>
</evidence>